<evidence type="ECO:0000313" key="2">
    <source>
        <dbReference type="EMBL" id="DAE29368.1"/>
    </source>
</evidence>
<keyword evidence="1" id="KW-1133">Transmembrane helix</keyword>
<dbReference type="EMBL" id="BK059093">
    <property type="protein sequence ID" value="DAE29368.1"/>
    <property type="molecule type" value="Genomic_DNA"/>
</dbReference>
<protein>
    <submittedName>
        <fullName evidence="2">Maturase</fullName>
    </submittedName>
</protein>
<sequence length="36" mass="4248">MIVRIYLNISVFIFLITIISSCNNICTTCFYRASKW</sequence>
<accession>A0A8S5RDA3</accession>
<proteinExistence type="predicted"/>
<feature type="transmembrane region" description="Helical" evidence="1">
    <location>
        <begin position="6"/>
        <end position="31"/>
    </location>
</feature>
<keyword evidence="1" id="KW-0812">Transmembrane</keyword>
<name>A0A8S5RDA3_9VIRU</name>
<keyword evidence="1" id="KW-0472">Membrane</keyword>
<dbReference type="PROSITE" id="PS51257">
    <property type="entry name" value="PROKAR_LIPOPROTEIN"/>
    <property type="match status" value="1"/>
</dbReference>
<organism evidence="2">
    <name type="scientific">virus sp. ctx9V1</name>
    <dbReference type="NCBI Taxonomy" id="2828001"/>
    <lineage>
        <taxon>Viruses</taxon>
    </lineage>
</organism>
<evidence type="ECO:0000256" key="1">
    <source>
        <dbReference type="SAM" id="Phobius"/>
    </source>
</evidence>
<reference evidence="2" key="1">
    <citation type="journal article" date="2021" name="Proc. Natl. Acad. Sci. U.S.A.">
        <title>A Catalog of Tens of Thousands of Viruses from Human Metagenomes Reveals Hidden Associations with Chronic Diseases.</title>
        <authorList>
            <person name="Tisza M.J."/>
            <person name="Buck C.B."/>
        </authorList>
    </citation>
    <scope>NUCLEOTIDE SEQUENCE</scope>
    <source>
        <strain evidence="2">Ctx9V1</strain>
    </source>
</reference>